<dbReference type="STRING" id="915059.NH26_19100"/>
<dbReference type="RefSeq" id="WP_044227023.1">
    <property type="nucleotide sequence ID" value="NZ_JRYR02000001.1"/>
</dbReference>
<organism evidence="1 2">
    <name type="scientific">Flammeovirga pacifica</name>
    <dbReference type="NCBI Taxonomy" id="915059"/>
    <lineage>
        <taxon>Bacteria</taxon>
        <taxon>Pseudomonadati</taxon>
        <taxon>Bacteroidota</taxon>
        <taxon>Cytophagia</taxon>
        <taxon>Cytophagales</taxon>
        <taxon>Flammeovirgaceae</taxon>
        <taxon>Flammeovirga</taxon>
    </lineage>
</organism>
<dbReference type="Proteomes" id="UP000179797">
    <property type="component" value="Unassembled WGS sequence"/>
</dbReference>
<evidence type="ECO:0000313" key="1">
    <source>
        <dbReference type="EMBL" id="OHX68303.1"/>
    </source>
</evidence>
<keyword evidence="2" id="KW-1185">Reference proteome</keyword>
<protein>
    <submittedName>
        <fullName evidence="1">Uncharacterized protein</fullName>
    </submittedName>
</protein>
<name>A0A1S1Z573_FLAPC</name>
<evidence type="ECO:0000313" key="2">
    <source>
        <dbReference type="Proteomes" id="UP000179797"/>
    </source>
</evidence>
<dbReference type="EMBL" id="JRYR02000001">
    <property type="protein sequence ID" value="OHX68303.1"/>
    <property type="molecule type" value="Genomic_DNA"/>
</dbReference>
<sequence>MLFLFHACKPVENYPMKSVIVAFNWEKCNSLNGRVIVLDRYPLEPPVYGSTRSLSRNTIMDTLTYTEIRYRGNLTLERYDNPENFQYASVKGSTAIANSDTVEIFLWEVLQTFTQ</sequence>
<comment type="caution">
    <text evidence="1">The sequence shown here is derived from an EMBL/GenBank/DDBJ whole genome shotgun (WGS) entry which is preliminary data.</text>
</comment>
<reference evidence="1 2" key="1">
    <citation type="journal article" date="2012" name="Int. J. Syst. Evol. Microbiol.">
        <title>Flammeovirga pacifica sp. nov., isolated from deep-sea sediment.</title>
        <authorList>
            <person name="Xu H."/>
            <person name="Fu Y."/>
            <person name="Yang N."/>
            <person name="Ding Z."/>
            <person name="Lai Q."/>
            <person name="Zeng R."/>
        </authorList>
    </citation>
    <scope>NUCLEOTIDE SEQUENCE [LARGE SCALE GENOMIC DNA]</scope>
    <source>
        <strain evidence="2">DSM 24597 / LMG 26175 / WPAGA1</strain>
    </source>
</reference>
<dbReference type="OrthoDB" id="981060at2"/>
<proteinExistence type="predicted"/>
<dbReference type="AlphaFoldDB" id="A0A1S1Z573"/>
<accession>A0A1S1Z573</accession>
<gene>
    <name evidence="1" type="ORF">NH26_19100</name>
</gene>